<organism evidence="2 3">
    <name type="scientific">Dreissena polymorpha</name>
    <name type="common">Zebra mussel</name>
    <name type="synonym">Mytilus polymorpha</name>
    <dbReference type="NCBI Taxonomy" id="45954"/>
    <lineage>
        <taxon>Eukaryota</taxon>
        <taxon>Metazoa</taxon>
        <taxon>Spiralia</taxon>
        <taxon>Lophotrochozoa</taxon>
        <taxon>Mollusca</taxon>
        <taxon>Bivalvia</taxon>
        <taxon>Autobranchia</taxon>
        <taxon>Heteroconchia</taxon>
        <taxon>Euheterodonta</taxon>
        <taxon>Imparidentia</taxon>
        <taxon>Neoheterodontei</taxon>
        <taxon>Myida</taxon>
        <taxon>Dreissenoidea</taxon>
        <taxon>Dreissenidae</taxon>
        <taxon>Dreissena</taxon>
    </lineage>
</organism>
<feature type="compositionally biased region" description="Basic and acidic residues" evidence="1">
    <location>
        <begin position="92"/>
        <end position="163"/>
    </location>
</feature>
<reference evidence="2" key="2">
    <citation type="submission" date="2020-11" db="EMBL/GenBank/DDBJ databases">
        <authorList>
            <person name="McCartney M.A."/>
            <person name="Auch B."/>
            <person name="Kono T."/>
            <person name="Mallez S."/>
            <person name="Becker A."/>
            <person name="Gohl D.M."/>
            <person name="Silverstein K.A.T."/>
            <person name="Koren S."/>
            <person name="Bechman K.B."/>
            <person name="Herman A."/>
            <person name="Abrahante J.E."/>
            <person name="Garbe J."/>
        </authorList>
    </citation>
    <scope>NUCLEOTIDE SEQUENCE</scope>
    <source>
        <strain evidence="2">Duluth1</strain>
        <tissue evidence="2">Whole animal</tissue>
    </source>
</reference>
<accession>A0A9D4NQ98</accession>
<keyword evidence="3" id="KW-1185">Reference proteome</keyword>
<evidence type="ECO:0000256" key="1">
    <source>
        <dbReference type="SAM" id="MobiDB-lite"/>
    </source>
</evidence>
<feature type="compositionally biased region" description="Polar residues" evidence="1">
    <location>
        <begin position="82"/>
        <end position="91"/>
    </location>
</feature>
<sequence>MLSGQLGPDAQGHLLAQDLGTNRDKTTSSIRGLILTSSSPVSDVHIIKLCISKETWIAKRRDPQSVIIMQSEPQMPFDEIKPSNQKHSLLQQERERGRERERERERGERERERGREGMRGGREREREREEREREGERERERERGRERGREREREGERGERGRGGEGGGGGEREGEGEGEREREREGGRRERERLFKQCKKVYLIP</sequence>
<dbReference type="EMBL" id="JAIWYP010000001">
    <property type="protein sequence ID" value="KAH3898032.1"/>
    <property type="molecule type" value="Genomic_DNA"/>
</dbReference>
<gene>
    <name evidence="2" type="ORF">DPMN_022229</name>
</gene>
<protein>
    <submittedName>
        <fullName evidence="2">Uncharacterized protein</fullName>
    </submittedName>
</protein>
<name>A0A9D4NQ98_DREPO</name>
<proteinExistence type="predicted"/>
<dbReference type="Proteomes" id="UP000828390">
    <property type="component" value="Unassembled WGS sequence"/>
</dbReference>
<feature type="compositionally biased region" description="Basic and acidic residues" evidence="1">
    <location>
        <begin position="170"/>
        <end position="191"/>
    </location>
</feature>
<comment type="caution">
    <text evidence="2">The sequence shown here is derived from an EMBL/GenBank/DDBJ whole genome shotgun (WGS) entry which is preliminary data.</text>
</comment>
<evidence type="ECO:0000313" key="3">
    <source>
        <dbReference type="Proteomes" id="UP000828390"/>
    </source>
</evidence>
<dbReference type="AlphaFoldDB" id="A0A9D4NQ98"/>
<feature type="region of interest" description="Disordered" evidence="1">
    <location>
        <begin position="75"/>
        <end position="191"/>
    </location>
</feature>
<evidence type="ECO:0000313" key="2">
    <source>
        <dbReference type="EMBL" id="KAH3898032.1"/>
    </source>
</evidence>
<reference evidence="2" key="1">
    <citation type="journal article" date="2019" name="bioRxiv">
        <title>The Genome of the Zebra Mussel, Dreissena polymorpha: A Resource for Invasive Species Research.</title>
        <authorList>
            <person name="McCartney M.A."/>
            <person name="Auch B."/>
            <person name="Kono T."/>
            <person name="Mallez S."/>
            <person name="Zhang Y."/>
            <person name="Obille A."/>
            <person name="Becker A."/>
            <person name="Abrahante J.E."/>
            <person name="Garbe J."/>
            <person name="Badalamenti J.P."/>
            <person name="Herman A."/>
            <person name="Mangelson H."/>
            <person name="Liachko I."/>
            <person name="Sullivan S."/>
            <person name="Sone E.D."/>
            <person name="Koren S."/>
            <person name="Silverstein K.A.T."/>
            <person name="Beckman K.B."/>
            <person name="Gohl D.M."/>
        </authorList>
    </citation>
    <scope>NUCLEOTIDE SEQUENCE</scope>
    <source>
        <strain evidence="2">Duluth1</strain>
        <tissue evidence="2">Whole animal</tissue>
    </source>
</reference>